<feature type="transmembrane region" description="Helical" evidence="1">
    <location>
        <begin position="6"/>
        <end position="26"/>
    </location>
</feature>
<dbReference type="EMBL" id="HM452126">
    <property type="protein sequence ID" value="ADM80119.1"/>
    <property type="molecule type" value="Genomic_DNA"/>
</dbReference>
<evidence type="ECO:0000313" key="2">
    <source>
        <dbReference type="EMBL" id="ADM80119.1"/>
    </source>
</evidence>
<proteinExistence type="predicted"/>
<keyword evidence="1" id="KW-1133">Transmembrane helix</keyword>
<name>E1A230_9CAUD</name>
<gene>
    <name evidence="2" type="ORF">phiAS5_ORF0276</name>
</gene>
<sequence>MEVFGWIITVLISLYLSFVVVMGSYVEHGFTGKVGGEMLIPLAAAIAAWYFVFTSCPFELIVK</sequence>
<dbReference type="GeneID" id="9861683"/>
<dbReference type="RefSeq" id="YP_003969565.1">
    <property type="nucleotide sequence ID" value="NC_014636.1"/>
</dbReference>
<accession>E1A230</accession>
<dbReference type="OrthoDB" id="29253at10239"/>
<feature type="transmembrane region" description="Helical" evidence="1">
    <location>
        <begin position="38"/>
        <end position="62"/>
    </location>
</feature>
<protein>
    <submittedName>
        <fullName evidence="2">Uncharacterized protein</fullName>
    </submittedName>
</protein>
<dbReference type="KEGG" id="vg:9861683"/>
<reference evidence="2 3" key="1">
    <citation type="journal article" date="2012" name="Vet. Microbiol.">
        <title>Complete genome sequence and characterization of a broad-host range T4-like bacteriophage phiAS5 infecting Aeromonas salmonicida subsp. salmonicida.</title>
        <authorList>
            <person name="Kim J.H."/>
            <person name="Son J.S."/>
            <person name="Choi Y.J."/>
            <person name="Choresca C.H.Jr."/>
            <person name="Shin S.P."/>
            <person name="Han J.E."/>
            <person name="Jun J.W."/>
            <person name="Park S.C."/>
        </authorList>
    </citation>
    <scope>NUCLEOTIDE SEQUENCE [LARGE SCALE GENOMIC DNA]</scope>
</reference>
<organism evidence="2 3">
    <name type="scientific">Aeromonas phage phiAS5</name>
    <dbReference type="NCBI Taxonomy" id="879630"/>
    <lineage>
        <taxon>Viruses</taxon>
        <taxon>Duplodnaviria</taxon>
        <taxon>Heunggongvirae</taxon>
        <taxon>Uroviricota</taxon>
        <taxon>Caudoviricetes</taxon>
        <taxon>Pantevenvirales</taxon>
        <taxon>Straboviridae</taxon>
        <taxon>Chrysonvirus</taxon>
        <taxon>Chrysonvirus as5</taxon>
    </lineage>
</organism>
<keyword evidence="1" id="KW-0472">Membrane</keyword>
<evidence type="ECO:0000313" key="3">
    <source>
        <dbReference type="Proteomes" id="UP000002236"/>
    </source>
</evidence>
<keyword evidence="3" id="KW-1185">Reference proteome</keyword>
<dbReference type="Proteomes" id="UP000002236">
    <property type="component" value="Segment"/>
</dbReference>
<evidence type="ECO:0000256" key="1">
    <source>
        <dbReference type="SAM" id="Phobius"/>
    </source>
</evidence>
<keyword evidence="1" id="KW-0812">Transmembrane</keyword>